<accession>A0A1T1H7D8</accession>
<reference evidence="1" key="1">
    <citation type="submission" date="2017-02" db="EMBL/GenBank/DDBJ databases">
        <title>Draft Genome Sequence of the Salt Water Bacterium Oceanospirillum linum ATCC 11336.</title>
        <authorList>
            <person name="Trachtenberg A.M."/>
            <person name="Carney J.G."/>
            <person name="Linnane J.D."/>
            <person name="Rheaume B.A."/>
            <person name="Pitts N.L."/>
            <person name="Mykles D.L."/>
            <person name="Maclea K.S."/>
        </authorList>
    </citation>
    <scope>NUCLEOTIDE SEQUENCE [LARGE SCALE GENOMIC DNA]</scope>
    <source>
        <strain evidence="1">ATCC 11336</strain>
    </source>
</reference>
<evidence type="ECO:0000313" key="1">
    <source>
        <dbReference type="EMBL" id="OOV85763.1"/>
    </source>
</evidence>
<evidence type="ECO:0000313" key="2">
    <source>
        <dbReference type="Proteomes" id="UP000190064"/>
    </source>
</evidence>
<protein>
    <submittedName>
        <fullName evidence="1">Uncharacterized protein</fullName>
    </submittedName>
</protein>
<dbReference type="AlphaFoldDB" id="A0A1T1H7D8"/>
<organism evidence="1 2">
    <name type="scientific">Oceanospirillum linum</name>
    <dbReference type="NCBI Taxonomy" id="966"/>
    <lineage>
        <taxon>Bacteria</taxon>
        <taxon>Pseudomonadati</taxon>
        <taxon>Pseudomonadota</taxon>
        <taxon>Gammaproteobacteria</taxon>
        <taxon>Oceanospirillales</taxon>
        <taxon>Oceanospirillaceae</taxon>
        <taxon>Oceanospirillum</taxon>
    </lineage>
</organism>
<dbReference type="Proteomes" id="UP000190064">
    <property type="component" value="Unassembled WGS sequence"/>
</dbReference>
<proteinExistence type="predicted"/>
<dbReference type="EMBL" id="MTSD02000119">
    <property type="protein sequence ID" value="OOV85763.1"/>
    <property type="molecule type" value="Genomic_DNA"/>
</dbReference>
<gene>
    <name evidence="1" type="ORF">BTA35_0216945</name>
</gene>
<sequence>VKYCIFYNRNKALATLIYKKRRYGQLAFSALDEPDRKEIVKILYARLITDTIVFNFGVYNKQYPLYGIDWKWFLTTVGVPSDIIDLSDGNFMFEIEQNNRLLIQLLEDYKAN</sequence>
<name>A0A1T1H7D8_OCELI</name>
<dbReference type="RefSeq" id="WP_161489893.1">
    <property type="nucleotide sequence ID" value="NZ_MTSD02000119.1"/>
</dbReference>
<keyword evidence="2" id="KW-1185">Reference proteome</keyword>
<comment type="caution">
    <text evidence="1">The sequence shown here is derived from an EMBL/GenBank/DDBJ whole genome shotgun (WGS) entry which is preliminary data.</text>
</comment>
<feature type="non-terminal residue" evidence="1">
    <location>
        <position position="1"/>
    </location>
</feature>